<dbReference type="EMBL" id="MT142056">
    <property type="protein sequence ID" value="QJA73828.1"/>
    <property type="molecule type" value="Genomic_DNA"/>
</dbReference>
<sequence>MIGLIKMVLNYNFLLGLIVGAGGLTIYLITTGTQIKWNKGKK</sequence>
<evidence type="ECO:0000313" key="2">
    <source>
        <dbReference type="EMBL" id="QJA52705.1"/>
    </source>
</evidence>
<dbReference type="AlphaFoldDB" id="A0A6H1ZZL5"/>
<dbReference type="EMBL" id="MT144361">
    <property type="protein sequence ID" value="QJA52705.1"/>
    <property type="molecule type" value="Genomic_DNA"/>
</dbReference>
<name>A0A6H1ZZL5_9ZZZZ</name>
<evidence type="ECO:0000256" key="1">
    <source>
        <dbReference type="SAM" id="Phobius"/>
    </source>
</evidence>
<dbReference type="EMBL" id="MT145045">
    <property type="protein sequence ID" value="QJI02944.1"/>
    <property type="molecule type" value="Genomic_DNA"/>
</dbReference>
<reference evidence="2" key="1">
    <citation type="submission" date="2020-03" db="EMBL/GenBank/DDBJ databases">
        <title>The deep terrestrial virosphere.</title>
        <authorList>
            <person name="Holmfeldt K."/>
            <person name="Nilsson E."/>
            <person name="Simone D."/>
            <person name="Lopez-Fernandez M."/>
            <person name="Wu X."/>
            <person name="de Brujin I."/>
            <person name="Lundin D."/>
            <person name="Andersson A."/>
            <person name="Bertilsson S."/>
            <person name="Dopson M."/>
        </authorList>
    </citation>
    <scope>NUCLEOTIDE SEQUENCE</scope>
    <source>
        <strain evidence="3">MM415A02216</strain>
        <strain evidence="2">TM448A02919</strain>
        <strain evidence="4">TM448B03893</strain>
    </source>
</reference>
<proteinExistence type="predicted"/>
<keyword evidence="1" id="KW-1133">Transmembrane helix</keyword>
<keyword evidence="1" id="KW-0472">Membrane</keyword>
<evidence type="ECO:0000313" key="3">
    <source>
        <dbReference type="EMBL" id="QJA73828.1"/>
    </source>
</evidence>
<accession>A0A6H1ZZL5</accession>
<protein>
    <submittedName>
        <fullName evidence="2">Uncharacterized protein</fullName>
    </submittedName>
</protein>
<evidence type="ECO:0000313" key="4">
    <source>
        <dbReference type="EMBL" id="QJI02944.1"/>
    </source>
</evidence>
<keyword evidence="1" id="KW-0812">Transmembrane</keyword>
<organism evidence="2">
    <name type="scientific">viral metagenome</name>
    <dbReference type="NCBI Taxonomy" id="1070528"/>
    <lineage>
        <taxon>unclassified sequences</taxon>
        <taxon>metagenomes</taxon>
        <taxon>organismal metagenomes</taxon>
    </lineage>
</organism>
<gene>
    <name evidence="3" type="ORF">MM415A02216_0006</name>
    <name evidence="2" type="ORF">TM448A02919_0008</name>
    <name evidence="4" type="ORF">TM448B03893_0002</name>
</gene>
<feature type="transmembrane region" description="Helical" evidence="1">
    <location>
        <begin position="12"/>
        <end position="32"/>
    </location>
</feature>